<accession>A0A316A3N7</accession>
<dbReference type="EMBL" id="UHJJ01000001">
    <property type="protein sequence ID" value="SUQ12401.1"/>
    <property type="molecule type" value="Genomic_DNA"/>
</dbReference>
<dbReference type="RefSeq" id="WP_109708425.1">
    <property type="nucleotide sequence ID" value="NZ_QGDS01000001.1"/>
</dbReference>
<name>A0A316A3N7_9FIRM</name>
<sequence>MNTERYSVLFLGFTTQQYTAETIADIWEISADKVYREIGIDITGEISMMYFIGQITQNGEKVTFQIESIRNPNLVKDQSEYQSAYNTVVQNVRRILGNPLMRMTVEDIDSFYFGRI</sequence>
<reference evidence="2" key="1">
    <citation type="submission" date="2017-07" db="EMBL/GenBank/DDBJ databases">
        <authorList>
            <person name="Varghese N."/>
            <person name="Submissions S."/>
        </authorList>
    </citation>
    <scope>NUCLEOTIDE SEQUENCE [LARGE SCALE GENOMIC DNA]</scope>
    <source>
        <strain evidence="2">NLAE-zl-C134</strain>
    </source>
</reference>
<protein>
    <submittedName>
        <fullName evidence="1">Uncharacterized protein</fullName>
    </submittedName>
</protein>
<dbReference type="Proteomes" id="UP000254051">
    <property type="component" value="Unassembled WGS sequence"/>
</dbReference>
<dbReference type="AlphaFoldDB" id="A0A316A3N7"/>
<proteinExistence type="predicted"/>
<evidence type="ECO:0000313" key="2">
    <source>
        <dbReference type="Proteomes" id="UP000254051"/>
    </source>
</evidence>
<keyword evidence="2" id="KW-1185">Reference proteome</keyword>
<evidence type="ECO:0000313" key="1">
    <source>
        <dbReference type="EMBL" id="SUQ12401.1"/>
    </source>
</evidence>
<organism evidence="1 2">
    <name type="scientific">Faecalicatena contorta</name>
    <dbReference type="NCBI Taxonomy" id="39482"/>
    <lineage>
        <taxon>Bacteria</taxon>
        <taxon>Bacillati</taxon>
        <taxon>Bacillota</taxon>
        <taxon>Clostridia</taxon>
        <taxon>Lachnospirales</taxon>
        <taxon>Lachnospiraceae</taxon>
        <taxon>Faecalicatena</taxon>
    </lineage>
</organism>
<gene>
    <name evidence="1" type="ORF">SAMN05216529_101294</name>
</gene>
<dbReference type="OrthoDB" id="1937484at2"/>